<dbReference type="GO" id="GO:0016020">
    <property type="term" value="C:membrane"/>
    <property type="evidence" value="ECO:0007669"/>
    <property type="project" value="UniProtKB-SubCell"/>
</dbReference>
<evidence type="ECO:0000256" key="3">
    <source>
        <dbReference type="ARBA" id="ARBA00022989"/>
    </source>
</evidence>
<evidence type="ECO:0000256" key="7">
    <source>
        <dbReference type="SAM" id="Phobius"/>
    </source>
</evidence>
<evidence type="ECO:0000256" key="2">
    <source>
        <dbReference type="ARBA" id="ARBA00022692"/>
    </source>
</evidence>
<dbReference type="STRING" id="576137.A0A1L7WRU4"/>
<feature type="transmembrane region" description="Helical" evidence="7">
    <location>
        <begin position="121"/>
        <end position="144"/>
    </location>
</feature>
<comment type="subcellular location">
    <subcellularLocation>
        <location evidence="1">Membrane</location>
        <topology evidence="1">Multi-pass membrane protein</topology>
    </subcellularLocation>
</comment>
<dbReference type="Pfam" id="PF20684">
    <property type="entry name" value="Fung_rhodopsin"/>
    <property type="match status" value="1"/>
</dbReference>
<dbReference type="PANTHER" id="PTHR33048">
    <property type="entry name" value="PTH11-LIKE INTEGRAL MEMBRANE PROTEIN (AFU_ORTHOLOGUE AFUA_5G11245)"/>
    <property type="match status" value="1"/>
</dbReference>
<keyword evidence="10" id="KW-1185">Reference proteome</keyword>
<dbReference type="InterPro" id="IPR049326">
    <property type="entry name" value="Rhodopsin_dom_fungi"/>
</dbReference>
<evidence type="ECO:0000256" key="4">
    <source>
        <dbReference type="ARBA" id="ARBA00023136"/>
    </source>
</evidence>
<sequence length="374" mass="41542">MSDPTPKGAVPPPPGVVPDFQNPQDVLYTISLVTQILCLSIVTPIVWLKIYARARIQKVMYREDWCCLAAWVCPKAGGRRCTDFDQVAFLGYMTTNLLFDRYGGGFHAWEVTKEDMTNFMIVSYAGLLVYGPCAFLIKCSLLLISTRLFAPFPRAVFAVQLFMLLMLLYYIPMQFVKILICDPISDFWFVQNPKCFNQHSIYLADTTVSVITDFAVLVIPMPLMWLLHLPVKRRLRVIGLLGAGGIAVAASVARLVMLLRIGGGDATVSTVDINLLGAAETSIGLICASIPALNVLFSRYATAYSSRKGSGKSRTNTDLELGLANSRSKKGVIDKDASIMQWTYNEVEEESEAGHDRETEREREREREGVGVAM</sequence>
<dbReference type="AlphaFoldDB" id="A0A1L7WRU4"/>
<evidence type="ECO:0000256" key="6">
    <source>
        <dbReference type="SAM" id="MobiDB-lite"/>
    </source>
</evidence>
<comment type="similarity">
    <text evidence="5">Belongs to the SAT4 family.</text>
</comment>
<dbReference type="PANTHER" id="PTHR33048:SF159">
    <property type="entry name" value="MEMBRANE PROTEIN, PUTATIVE (AFU_ORTHOLOGUE AFUA_5G02860)-RELATED"/>
    <property type="match status" value="1"/>
</dbReference>
<gene>
    <name evidence="9" type="ORF">PAC_05371</name>
</gene>
<evidence type="ECO:0000313" key="10">
    <source>
        <dbReference type="Proteomes" id="UP000184330"/>
    </source>
</evidence>
<evidence type="ECO:0000256" key="1">
    <source>
        <dbReference type="ARBA" id="ARBA00004141"/>
    </source>
</evidence>
<keyword evidence="3 7" id="KW-1133">Transmembrane helix</keyword>
<feature type="transmembrane region" description="Helical" evidence="7">
    <location>
        <begin position="273"/>
        <end position="297"/>
    </location>
</feature>
<feature type="domain" description="Rhodopsin" evidence="8">
    <location>
        <begin position="48"/>
        <end position="299"/>
    </location>
</feature>
<dbReference type="InterPro" id="IPR052337">
    <property type="entry name" value="SAT4-like"/>
</dbReference>
<dbReference type="Proteomes" id="UP000184330">
    <property type="component" value="Unassembled WGS sequence"/>
</dbReference>
<feature type="transmembrane region" description="Helical" evidence="7">
    <location>
        <begin position="200"/>
        <end position="225"/>
    </location>
</feature>
<accession>A0A1L7WRU4</accession>
<dbReference type="EMBL" id="FJOG01000006">
    <property type="protein sequence ID" value="CZR55483.1"/>
    <property type="molecule type" value="Genomic_DNA"/>
</dbReference>
<evidence type="ECO:0000313" key="9">
    <source>
        <dbReference type="EMBL" id="CZR55483.1"/>
    </source>
</evidence>
<feature type="compositionally biased region" description="Basic and acidic residues" evidence="6">
    <location>
        <begin position="352"/>
        <end position="374"/>
    </location>
</feature>
<feature type="region of interest" description="Disordered" evidence="6">
    <location>
        <begin position="345"/>
        <end position="374"/>
    </location>
</feature>
<feature type="transmembrane region" description="Helical" evidence="7">
    <location>
        <begin position="89"/>
        <end position="109"/>
    </location>
</feature>
<feature type="transmembrane region" description="Helical" evidence="7">
    <location>
        <begin position="156"/>
        <end position="180"/>
    </location>
</feature>
<organism evidence="9 10">
    <name type="scientific">Phialocephala subalpina</name>
    <dbReference type="NCBI Taxonomy" id="576137"/>
    <lineage>
        <taxon>Eukaryota</taxon>
        <taxon>Fungi</taxon>
        <taxon>Dikarya</taxon>
        <taxon>Ascomycota</taxon>
        <taxon>Pezizomycotina</taxon>
        <taxon>Leotiomycetes</taxon>
        <taxon>Helotiales</taxon>
        <taxon>Mollisiaceae</taxon>
        <taxon>Phialocephala</taxon>
        <taxon>Phialocephala fortinii species complex</taxon>
    </lineage>
</organism>
<keyword evidence="4 7" id="KW-0472">Membrane</keyword>
<dbReference type="OrthoDB" id="2496787at2759"/>
<feature type="transmembrane region" description="Helical" evidence="7">
    <location>
        <begin position="237"/>
        <end position="261"/>
    </location>
</feature>
<name>A0A1L7WRU4_9HELO</name>
<evidence type="ECO:0000259" key="8">
    <source>
        <dbReference type="Pfam" id="PF20684"/>
    </source>
</evidence>
<reference evidence="9 10" key="1">
    <citation type="submission" date="2016-03" db="EMBL/GenBank/DDBJ databases">
        <authorList>
            <person name="Ploux O."/>
        </authorList>
    </citation>
    <scope>NUCLEOTIDE SEQUENCE [LARGE SCALE GENOMIC DNA]</scope>
    <source>
        <strain evidence="9 10">UAMH 11012</strain>
    </source>
</reference>
<evidence type="ECO:0000256" key="5">
    <source>
        <dbReference type="ARBA" id="ARBA00038359"/>
    </source>
</evidence>
<keyword evidence="2 7" id="KW-0812">Transmembrane</keyword>
<protein>
    <recommendedName>
        <fullName evidence="8">Rhodopsin domain-containing protein</fullName>
    </recommendedName>
</protein>
<proteinExistence type="inferred from homology"/>
<feature type="transmembrane region" description="Helical" evidence="7">
    <location>
        <begin position="26"/>
        <end position="52"/>
    </location>
</feature>